<gene>
    <name evidence="2" type="ORF">N789_11415</name>
</gene>
<keyword evidence="1" id="KW-1133">Transmembrane helix</keyword>
<feature type="transmembrane region" description="Helical" evidence="1">
    <location>
        <begin position="29"/>
        <end position="50"/>
    </location>
</feature>
<evidence type="ECO:0000313" key="3">
    <source>
        <dbReference type="Proteomes" id="UP000029385"/>
    </source>
</evidence>
<evidence type="ECO:0000256" key="1">
    <source>
        <dbReference type="SAM" id="Phobius"/>
    </source>
</evidence>
<evidence type="ECO:0000313" key="2">
    <source>
        <dbReference type="EMBL" id="KFN43164.1"/>
    </source>
</evidence>
<dbReference type="EMBL" id="AVCI01000006">
    <property type="protein sequence ID" value="KFN43164.1"/>
    <property type="molecule type" value="Genomic_DNA"/>
</dbReference>
<name>A0A091AWW8_9GAMM</name>
<dbReference type="eggNOG" id="COG1988">
    <property type="taxonomic scope" value="Bacteria"/>
</dbReference>
<dbReference type="Pfam" id="PF04307">
    <property type="entry name" value="YdjM"/>
    <property type="match status" value="1"/>
</dbReference>
<dbReference type="InterPro" id="IPR007404">
    <property type="entry name" value="YdjM-like"/>
</dbReference>
<dbReference type="PANTHER" id="PTHR35531:SF1">
    <property type="entry name" value="INNER MEMBRANE PROTEIN YBCI-RELATED"/>
    <property type="match status" value="1"/>
</dbReference>
<organism evidence="2 3">
    <name type="scientific">Arenimonas oryziterrae DSM 21050 = YC6267</name>
    <dbReference type="NCBI Taxonomy" id="1121015"/>
    <lineage>
        <taxon>Bacteria</taxon>
        <taxon>Pseudomonadati</taxon>
        <taxon>Pseudomonadota</taxon>
        <taxon>Gammaproteobacteria</taxon>
        <taxon>Lysobacterales</taxon>
        <taxon>Lysobacteraceae</taxon>
        <taxon>Arenimonas</taxon>
    </lineage>
</organism>
<dbReference type="PANTHER" id="PTHR35531">
    <property type="entry name" value="INNER MEMBRANE PROTEIN YBCI-RELATED"/>
    <property type="match status" value="1"/>
</dbReference>
<sequence>MAAAVLPDLDTIAFAFGIPYADDFGHRGASHSLVFAMLVGLCAMVFATSLRRSPMTVFCFVAIACASHPLLDAFTSGGLGVALFWPFDATRHFAPWRPILVSPIGAGFFSARGLSVLLSEMQWVWLPAIGLACFGRWLGGRARIAP</sequence>
<dbReference type="AlphaFoldDB" id="A0A091AWW8"/>
<keyword evidence="1" id="KW-0812">Transmembrane</keyword>
<feature type="transmembrane region" description="Helical" evidence="1">
    <location>
        <begin position="57"/>
        <end position="85"/>
    </location>
</feature>
<protein>
    <recommendedName>
        <fullName evidence="4">Inner membrane protein</fullName>
    </recommendedName>
</protein>
<dbReference type="STRING" id="1121015.GCA_000420545_02514"/>
<accession>A0A091AWW8</accession>
<proteinExistence type="predicted"/>
<evidence type="ECO:0008006" key="4">
    <source>
        <dbReference type="Google" id="ProtNLM"/>
    </source>
</evidence>
<keyword evidence="3" id="KW-1185">Reference proteome</keyword>
<dbReference type="Proteomes" id="UP000029385">
    <property type="component" value="Unassembled WGS sequence"/>
</dbReference>
<reference evidence="2 3" key="1">
    <citation type="submission" date="2013-09" db="EMBL/GenBank/DDBJ databases">
        <title>Genome sequencing of Arenimonas oryziterrae.</title>
        <authorList>
            <person name="Chen F."/>
            <person name="Wang G."/>
        </authorList>
    </citation>
    <scope>NUCLEOTIDE SEQUENCE [LARGE SCALE GENOMIC DNA]</scope>
    <source>
        <strain evidence="2 3">YC6267</strain>
    </source>
</reference>
<comment type="caution">
    <text evidence="2">The sequence shown here is derived from an EMBL/GenBank/DDBJ whole genome shotgun (WGS) entry which is preliminary data.</text>
</comment>
<dbReference type="PATRIC" id="fig|1121015.4.peg.1760"/>
<keyword evidence="1" id="KW-0472">Membrane</keyword>
<feature type="transmembrane region" description="Helical" evidence="1">
    <location>
        <begin position="122"/>
        <end position="139"/>
    </location>
</feature>